<evidence type="ECO:0000313" key="1">
    <source>
        <dbReference type="EMBL" id="CAJ2510167.1"/>
    </source>
</evidence>
<dbReference type="EMBL" id="CAUWAG010000013">
    <property type="protein sequence ID" value="CAJ2510167.1"/>
    <property type="molecule type" value="Genomic_DNA"/>
</dbReference>
<name>A0AAI8VTH0_9PEZI</name>
<gene>
    <name evidence="1" type="ORF">KHLLAP_LOCUS10635</name>
</gene>
<proteinExistence type="predicted"/>
<organism evidence="1 2">
    <name type="scientific">Anthostomella pinea</name>
    <dbReference type="NCBI Taxonomy" id="933095"/>
    <lineage>
        <taxon>Eukaryota</taxon>
        <taxon>Fungi</taxon>
        <taxon>Dikarya</taxon>
        <taxon>Ascomycota</taxon>
        <taxon>Pezizomycotina</taxon>
        <taxon>Sordariomycetes</taxon>
        <taxon>Xylariomycetidae</taxon>
        <taxon>Xylariales</taxon>
        <taxon>Xylariaceae</taxon>
        <taxon>Anthostomella</taxon>
    </lineage>
</organism>
<keyword evidence="2" id="KW-1185">Reference proteome</keyword>
<sequence>MNLDDPIDTSVDDRVALYEPMDIDIGTDVGCSTETIMQMAMAIAVSAPAPTPFRTPQSMPQGQSKFP</sequence>
<reference evidence="1" key="1">
    <citation type="submission" date="2023-10" db="EMBL/GenBank/DDBJ databases">
        <authorList>
            <person name="Hackl T."/>
        </authorList>
    </citation>
    <scope>NUCLEOTIDE SEQUENCE</scope>
</reference>
<protein>
    <submittedName>
        <fullName evidence="1">Uu.00g060670.m01.CDS01</fullName>
    </submittedName>
</protein>
<dbReference type="Proteomes" id="UP001295740">
    <property type="component" value="Unassembled WGS sequence"/>
</dbReference>
<evidence type="ECO:0000313" key="2">
    <source>
        <dbReference type="Proteomes" id="UP001295740"/>
    </source>
</evidence>
<comment type="caution">
    <text evidence="1">The sequence shown here is derived from an EMBL/GenBank/DDBJ whole genome shotgun (WGS) entry which is preliminary data.</text>
</comment>
<dbReference type="AlphaFoldDB" id="A0AAI8VTH0"/>
<accession>A0AAI8VTH0</accession>